<protein>
    <submittedName>
        <fullName evidence="2">Uncharacterized protein</fullName>
    </submittedName>
</protein>
<dbReference type="EMBL" id="CAKOGP040002004">
    <property type="protein sequence ID" value="CAJ1959579.1"/>
    <property type="molecule type" value="Genomic_DNA"/>
</dbReference>
<name>A0AAD2G1K3_9STRA</name>
<proteinExistence type="predicted"/>
<dbReference type="EMBL" id="CAKOGP040001113">
    <property type="protein sequence ID" value="CAJ1943577.1"/>
    <property type="molecule type" value="Genomic_DNA"/>
</dbReference>
<dbReference type="Proteomes" id="UP001295423">
    <property type="component" value="Unassembled WGS sequence"/>
</dbReference>
<organism evidence="2 3">
    <name type="scientific">Cylindrotheca closterium</name>
    <dbReference type="NCBI Taxonomy" id="2856"/>
    <lineage>
        <taxon>Eukaryota</taxon>
        <taxon>Sar</taxon>
        <taxon>Stramenopiles</taxon>
        <taxon>Ochrophyta</taxon>
        <taxon>Bacillariophyta</taxon>
        <taxon>Bacillariophyceae</taxon>
        <taxon>Bacillariophycidae</taxon>
        <taxon>Bacillariales</taxon>
        <taxon>Bacillariaceae</taxon>
        <taxon>Cylindrotheca</taxon>
    </lineage>
</organism>
<accession>A0AAD2G1K3</accession>
<keyword evidence="3" id="KW-1185">Reference proteome</keyword>
<dbReference type="AlphaFoldDB" id="A0AAD2G1K3"/>
<evidence type="ECO:0000313" key="1">
    <source>
        <dbReference type="EMBL" id="CAJ1943577.1"/>
    </source>
</evidence>
<evidence type="ECO:0000313" key="3">
    <source>
        <dbReference type="Proteomes" id="UP001295423"/>
    </source>
</evidence>
<evidence type="ECO:0000313" key="2">
    <source>
        <dbReference type="EMBL" id="CAJ1959579.1"/>
    </source>
</evidence>
<comment type="caution">
    <text evidence="2">The sequence shown here is derived from an EMBL/GenBank/DDBJ whole genome shotgun (WGS) entry which is preliminary data.</text>
</comment>
<reference evidence="2" key="1">
    <citation type="submission" date="2023-08" db="EMBL/GenBank/DDBJ databases">
        <authorList>
            <person name="Audoor S."/>
            <person name="Bilcke G."/>
        </authorList>
    </citation>
    <scope>NUCLEOTIDE SEQUENCE</scope>
</reference>
<sequence>MNFITANNGCPMDAMHTNIANFDIATPTKLSMLPTCHALLLPDRMHSKRNHDRMDSTREKQTSKSFCSLDYLTREAHMISTCTFAASSSNLKLHQHSWKSVSRFSETNGTMKNAVFEIYGSRTRRRPRALVARNSAAHDLMRKELLLDDMGSLLRRMTEYRRQVKSKTFIPDFDSDSEEEDLE</sequence>
<gene>
    <name evidence="2" type="ORF">CYCCA115_LOCUS18000</name>
    <name evidence="1" type="ORF">CYCCA115_LOCUS8511</name>
</gene>